<gene>
    <name evidence="1" type="ORF">GCM10023195_57100</name>
</gene>
<comment type="caution">
    <text evidence="1">The sequence shown here is derived from an EMBL/GenBank/DDBJ whole genome shotgun (WGS) entry which is preliminary data.</text>
</comment>
<accession>A0ABP8TUK0</accession>
<dbReference type="RefSeq" id="WP_345361097.1">
    <property type="nucleotide sequence ID" value="NZ_BAABHJ010000023.1"/>
</dbReference>
<evidence type="ECO:0000313" key="1">
    <source>
        <dbReference type="EMBL" id="GAA4613228.1"/>
    </source>
</evidence>
<keyword evidence="2" id="KW-1185">Reference proteome</keyword>
<name>A0ABP8TUK0_9ACTN</name>
<dbReference type="Proteomes" id="UP001500212">
    <property type="component" value="Unassembled WGS sequence"/>
</dbReference>
<evidence type="ECO:0000313" key="2">
    <source>
        <dbReference type="Proteomes" id="UP001500212"/>
    </source>
</evidence>
<organism evidence="1 2">
    <name type="scientific">Actinoallomurus liliacearum</name>
    <dbReference type="NCBI Taxonomy" id="1080073"/>
    <lineage>
        <taxon>Bacteria</taxon>
        <taxon>Bacillati</taxon>
        <taxon>Actinomycetota</taxon>
        <taxon>Actinomycetes</taxon>
        <taxon>Streptosporangiales</taxon>
        <taxon>Thermomonosporaceae</taxon>
        <taxon>Actinoallomurus</taxon>
    </lineage>
</organism>
<sequence length="277" mass="30348">MTGTKTVRVVFVNAETGQELGRSEVAAETLPDTFEVDTVLHLGDTEWSVRRAEPPTADRFVAAGTLTLTVRRVESMRPSDILYSMPTLYDPLPPSGGQAHDGAAFEIHEDTWRQVEMVSAELDDQVATELLAVRRIYDEHARRDENGRLYGFDAIHVRTGPVRPLPHPVPLQRLSDMLPPTDHRYAGVGYRGAAGLVADSFAFAVGPLVLYGLAEGDLATTLCATIERPEAPERLTALTDALDDAMRSFDLRLVDWCRCAAVTADSIADYLTAVTPE</sequence>
<protein>
    <submittedName>
        <fullName evidence="1">Uncharacterized protein</fullName>
    </submittedName>
</protein>
<dbReference type="EMBL" id="BAABHJ010000023">
    <property type="protein sequence ID" value="GAA4613228.1"/>
    <property type="molecule type" value="Genomic_DNA"/>
</dbReference>
<reference evidence="2" key="1">
    <citation type="journal article" date="2019" name="Int. J. Syst. Evol. Microbiol.">
        <title>The Global Catalogue of Microorganisms (GCM) 10K type strain sequencing project: providing services to taxonomists for standard genome sequencing and annotation.</title>
        <authorList>
            <consortium name="The Broad Institute Genomics Platform"/>
            <consortium name="The Broad Institute Genome Sequencing Center for Infectious Disease"/>
            <person name="Wu L."/>
            <person name="Ma J."/>
        </authorList>
    </citation>
    <scope>NUCLEOTIDE SEQUENCE [LARGE SCALE GENOMIC DNA]</scope>
    <source>
        <strain evidence="2">JCM 17938</strain>
    </source>
</reference>
<proteinExistence type="predicted"/>